<keyword evidence="7" id="KW-0627">Porphyrin biosynthesis</keyword>
<dbReference type="Pfam" id="PF13241">
    <property type="entry name" value="NAD_binding_7"/>
    <property type="match status" value="1"/>
</dbReference>
<keyword evidence="4" id="KW-0949">S-adenosyl-L-methionine</keyword>
<dbReference type="Pfam" id="PF00590">
    <property type="entry name" value="TP_methylase"/>
    <property type="match status" value="1"/>
</dbReference>
<dbReference type="PANTHER" id="PTHR45790:SF6">
    <property type="entry name" value="UROPORPHYRINOGEN-III C-METHYLTRANSFERASE"/>
    <property type="match status" value="1"/>
</dbReference>
<protein>
    <recommendedName>
        <fullName evidence="1">precorrin-2 dehydrogenase</fullName>
        <ecNumber evidence="1">1.3.1.76</ecNumber>
    </recommendedName>
</protein>
<dbReference type="Gene3D" id="3.40.1010.10">
    <property type="entry name" value="Cobalt-precorrin-4 Transmethylase, Domain 1"/>
    <property type="match status" value="1"/>
</dbReference>
<dbReference type="GO" id="GO:0032259">
    <property type="term" value="P:methylation"/>
    <property type="evidence" value="ECO:0007669"/>
    <property type="project" value="UniProtKB-KW"/>
</dbReference>
<dbReference type="GO" id="GO:0043115">
    <property type="term" value="F:precorrin-2 dehydrogenase activity"/>
    <property type="evidence" value="ECO:0007669"/>
    <property type="project" value="UniProtKB-EC"/>
</dbReference>
<dbReference type="Gene3D" id="3.30.950.10">
    <property type="entry name" value="Methyltransferase, Cobalt-precorrin-4 Transmethylase, Domain 2"/>
    <property type="match status" value="1"/>
</dbReference>
<evidence type="ECO:0000256" key="5">
    <source>
        <dbReference type="ARBA" id="ARBA00023002"/>
    </source>
</evidence>
<dbReference type="InterPro" id="IPR035996">
    <property type="entry name" value="4pyrrol_Methylase_sf"/>
</dbReference>
<keyword evidence="12" id="KW-1185">Reference proteome</keyword>
<dbReference type="PANTHER" id="PTHR45790">
    <property type="entry name" value="SIROHEME SYNTHASE-RELATED"/>
    <property type="match status" value="1"/>
</dbReference>
<dbReference type="SUPFAM" id="SSF53790">
    <property type="entry name" value="Tetrapyrrole methylase"/>
    <property type="match status" value="1"/>
</dbReference>
<dbReference type="GO" id="GO:0019354">
    <property type="term" value="P:siroheme biosynthetic process"/>
    <property type="evidence" value="ECO:0007669"/>
    <property type="project" value="TreeGrafter"/>
</dbReference>
<dbReference type="Gene3D" id="3.40.50.720">
    <property type="entry name" value="NAD(P)-binding Rossmann-like Domain"/>
    <property type="match status" value="1"/>
</dbReference>
<evidence type="ECO:0000256" key="4">
    <source>
        <dbReference type="ARBA" id="ARBA00022691"/>
    </source>
</evidence>
<evidence type="ECO:0000256" key="7">
    <source>
        <dbReference type="ARBA" id="ARBA00023244"/>
    </source>
</evidence>
<dbReference type="SUPFAM" id="SSF75615">
    <property type="entry name" value="Siroheme synthase middle domains-like"/>
    <property type="match status" value="1"/>
</dbReference>
<dbReference type="FunFam" id="3.40.1010.10:FF:000006">
    <property type="entry name" value="Siroheme synthase, putative"/>
    <property type="match status" value="1"/>
</dbReference>
<gene>
    <name evidence="11" type="ORF">GQ602_000997</name>
</gene>
<evidence type="ECO:0000259" key="9">
    <source>
        <dbReference type="Pfam" id="PF00590"/>
    </source>
</evidence>
<dbReference type="GO" id="GO:0004851">
    <property type="term" value="F:uroporphyrin-III C-methyltransferase activity"/>
    <property type="evidence" value="ECO:0007669"/>
    <property type="project" value="TreeGrafter"/>
</dbReference>
<feature type="domain" description="Tetrapyrrole methylase" evidence="9">
    <location>
        <begin position="170"/>
        <end position="267"/>
    </location>
</feature>
<keyword evidence="6" id="KW-0520">NAD</keyword>
<feature type="compositionally biased region" description="Polar residues" evidence="8">
    <location>
        <begin position="437"/>
        <end position="446"/>
    </location>
</feature>
<evidence type="ECO:0000256" key="8">
    <source>
        <dbReference type="SAM" id="MobiDB-lite"/>
    </source>
</evidence>
<feature type="region of interest" description="Disordered" evidence="8">
    <location>
        <begin position="268"/>
        <end position="321"/>
    </location>
</feature>
<evidence type="ECO:0000256" key="2">
    <source>
        <dbReference type="ARBA" id="ARBA00022603"/>
    </source>
</evidence>
<dbReference type="InterPro" id="IPR050161">
    <property type="entry name" value="Siro_Cobalamin_biosynth"/>
</dbReference>
<evidence type="ECO:0000259" key="10">
    <source>
        <dbReference type="Pfam" id="PF14824"/>
    </source>
</evidence>
<evidence type="ECO:0000313" key="12">
    <source>
        <dbReference type="Proteomes" id="UP000562929"/>
    </source>
</evidence>
<evidence type="ECO:0000256" key="3">
    <source>
        <dbReference type="ARBA" id="ARBA00022679"/>
    </source>
</evidence>
<feature type="domain" description="Siroheme synthase central" evidence="10">
    <location>
        <begin position="131"/>
        <end position="158"/>
    </location>
</feature>
<dbReference type="Pfam" id="PF14824">
    <property type="entry name" value="Sirohm_synth_M"/>
    <property type="match status" value="1"/>
</dbReference>
<name>A0A8H4QD67_9HYPO</name>
<dbReference type="AlphaFoldDB" id="A0A8H4QD67"/>
<sequence length="446" mass="48172">MTSRPLLAALSCKGNTHLIIGDNNPLAASRCTASLSAGAHPILVTETPPPTNLLPSIESQEIQWENSVFQEEMLFRLGRKEVNHTVDAVFFTARTPSTPAAVKTCLRHRIPVNVVDAPDLCTFSLLSVHADGPLQVGVSTGGHGCGLAVRVRRHVAAQLPRGFGLAVESGPGHPSLLTIATLSALRTADIVLADKLIPSAILGLIPRRTPLQIARKFPGHADAAQSELLDAALDAVSAGKTVVRLKQGDPFVYGRGGEEVSFFRHRGLAHRTRSSSAPPPANKADPPTTTPLLPLPNNNLPHGPPPHPGPHPRPPHSRLAPNTPAAVIERASCPDQRVIRCPLRHVPDALAHHAPRPPGLLVVGRACDALCDAVPDDGRLPWRVEDEGFRVLDDYDFLDYGRPAFVDDGEQGHDQRRDQRRDQRHDERHDDRHDDNPNPNSPVGSE</sequence>
<keyword evidence="3 11" id="KW-0808">Transferase</keyword>
<evidence type="ECO:0000256" key="1">
    <source>
        <dbReference type="ARBA" id="ARBA00012400"/>
    </source>
</evidence>
<dbReference type="InterPro" id="IPR028281">
    <property type="entry name" value="Sirohaem_synthase_central"/>
</dbReference>
<evidence type="ECO:0000256" key="6">
    <source>
        <dbReference type="ARBA" id="ARBA00023027"/>
    </source>
</evidence>
<dbReference type="InterPro" id="IPR014776">
    <property type="entry name" value="4pyrrole_Mease_sub2"/>
</dbReference>
<dbReference type="EC" id="1.3.1.76" evidence="1"/>
<dbReference type="EMBL" id="JAACLJ010000001">
    <property type="protein sequence ID" value="KAF4595384.1"/>
    <property type="molecule type" value="Genomic_DNA"/>
</dbReference>
<comment type="caution">
    <text evidence="11">The sequence shown here is derived from an EMBL/GenBank/DDBJ whole genome shotgun (WGS) entry which is preliminary data.</text>
</comment>
<feature type="compositionally biased region" description="Basic and acidic residues" evidence="8">
    <location>
        <begin position="410"/>
        <end position="436"/>
    </location>
</feature>
<keyword evidence="2 11" id="KW-0489">Methyltransferase</keyword>
<dbReference type="InterPro" id="IPR014777">
    <property type="entry name" value="4pyrrole_Mease_sub1"/>
</dbReference>
<feature type="compositionally biased region" description="Pro residues" evidence="8">
    <location>
        <begin position="302"/>
        <end position="312"/>
    </location>
</feature>
<keyword evidence="5" id="KW-0560">Oxidoreductase</keyword>
<reference evidence="11 12" key="1">
    <citation type="journal article" date="2020" name="G3 (Bethesda)">
        <title>Genetic Underpinnings of Host Manipulation by Ophiocordyceps as Revealed by Comparative Transcriptomics.</title>
        <authorList>
            <person name="Will I."/>
            <person name="Das B."/>
            <person name="Trinh T."/>
            <person name="Brachmann A."/>
            <person name="Ohm R.A."/>
            <person name="de Bekker C."/>
        </authorList>
    </citation>
    <scope>NUCLEOTIDE SEQUENCE [LARGE SCALE GENOMIC DNA]</scope>
    <source>
        <strain evidence="11 12">EC05</strain>
    </source>
</reference>
<evidence type="ECO:0000313" key="11">
    <source>
        <dbReference type="EMBL" id="KAF4595384.1"/>
    </source>
</evidence>
<proteinExistence type="predicted"/>
<dbReference type="OrthoDB" id="508204at2759"/>
<organism evidence="11 12">
    <name type="scientific">Ophiocordyceps camponoti-floridani</name>
    <dbReference type="NCBI Taxonomy" id="2030778"/>
    <lineage>
        <taxon>Eukaryota</taxon>
        <taxon>Fungi</taxon>
        <taxon>Dikarya</taxon>
        <taxon>Ascomycota</taxon>
        <taxon>Pezizomycotina</taxon>
        <taxon>Sordariomycetes</taxon>
        <taxon>Hypocreomycetidae</taxon>
        <taxon>Hypocreales</taxon>
        <taxon>Ophiocordycipitaceae</taxon>
        <taxon>Ophiocordyceps</taxon>
    </lineage>
</organism>
<accession>A0A8H4QD67</accession>
<feature type="compositionally biased region" description="Low complexity" evidence="8">
    <location>
        <begin position="286"/>
        <end position="301"/>
    </location>
</feature>
<dbReference type="Proteomes" id="UP000562929">
    <property type="component" value="Unassembled WGS sequence"/>
</dbReference>
<feature type="region of interest" description="Disordered" evidence="8">
    <location>
        <begin position="403"/>
        <end position="446"/>
    </location>
</feature>
<dbReference type="InterPro" id="IPR000878">
    <property type="entry name" value="4pyrrol_Mease"/>
</dbReference>